<keyword evidence="3" id="KW-1185">Reference proteome</keyword>
<dbReference type="AlphaFoldDB" id="A0AAD5CJQ2"/>
<feature type="compositionally biased region" description="Polar residues" evidence="1">
    <location>
        <begin position="1"/>
        <end position="14"/>
    </location>
</feature>
<organism evidence="2 3">
    <name type="scientific">Ambrosia artemisiifolia</name>
    <name type="common">Common ragweed</name>
    <dbReference type="NCBI Taxonomy" id="4212"/>
    <lineage>
        <taxon>Eukaryota</taxon>
        <taxon>Viridiplantae</taxon>
        <taxon>Streptophyta</taxon>
        <taxon>Embryophyta</taxon>
        <taxon>Tracheophyta</taxon>
        <taxon>Spermatophyta</taxon>
        <taxon>Magnoliopsida</taxon>
        <taxon>eudicotyledons</taxon>
        <taxon>Gunneridae</taxon>
        <taxon>Pentapetalae</taxon>
        <taxon>asterids</taxon>
        <taxon>campanulids</taxon>
        <taxon>Asterales</taxon>
        <taxon>Asteraceae</taxon>
        <taxon>Asteroideae</taxon>
        <taxon>Heliantheae alliance</taxon>
        <taxon>Heliantheae</taxon>
        <taxon>Ambrosia</taxon>
    </lineage>
</organism>
<protein>
    <submittedName>
        <fullName evidence="2">Uncharacterized protein</fullName>
    </submittedName>
</protein>
<feature type="compositionally biased region" description="Acidic residues" evidence="1">
    <location>
        <begin position="65"/>
        <end position="82"/>
    </location>
</feature>
<evidence type="ECO:0000256" key="1">
    <source>
        <dbReference type="SAM" id="MobiDB-lite"/>
    </source>
</evidence>
<feature type="region of interest" description="Disordered" evidence="1">
    <location>
        <begin position="1"/>
        <end position="28"/>
    </location>
</feature>
<sequence length="315" mass="34641">MASQGQNDAFSKGTTRGHRVYSTSKTVNGKSEGVIHQVEIDNNGNVNSKKITWNTPGVVSKNYDDEYYGDEEVDSPDTVDSDGEVDQLEKVYSNMNLSPRQPGFPINGHHAMAPRRQNDAFTKGTTRGHSVYSTSKTVNGKSEGVIHQVKIDNGVVNSQKITWKTPGEVSKNCDDEYYEEEEVDPHETVNMYGEVVVGQPDVVYNNMNRILTKPTIPIKGHHEMHTRANRNSYGVGRFNPPMGVSRNWEGGVVQRTSQAINGTTASNNAGNYVGDLPQGGYTYTKKSSSYTSSYTSNGTTTSVKVGSLAEYQLHE</sequence>
<dbReference type="Proteomes" id="UP001206925">
    <property type="component" value="Unassembled WGS sequence"/>
</dbReference>
<comment type="caution">
    <text evidence="2">The sequence shown here is derived from an EMBL/GenBank/DDBJ whole genome shotgun (WGS) entry which is preliminary data.</text>
</comment>
<dbReference type="EMBL" id="JAMZMK010008134">
    <property type="protein sequence ID" value="KAI7741801.1"/>
    <property type="molecule type" value="Genomic_DNA"/>
</dbReference>
<feature type="region of interest" description="Disordered" evidence="1">
    <location>
        <begin position="63"/>
        <end position="82"/>
    </location>
</feature>
<gene>
    <name evidence="2" type="ORF">M8C21_000645</name>
</gene>
<evidence type="ECO:0000313" key="2">
    <source>
        <dbReference type="EMBL" id="KAI7741801.1"/>
    </source>
</evidence>
<accession>A0AAD5CJQ2</accession>
<evidence type="ECO:0000313" key="3">
    <source>
        <dbReference type="Proteomes" id="UP001206925"/>
    </source>
</evidence>
<name>A0AAD5CJQ2_AMBAR</name>
<proteinExistence type="predicted"/>
<reference evidence="2" key="1">
    <citation type="submission" date="2022-06" db="EMBL/GenBank/DDBJ databases">
        <title>Uncovering the hologenomic basis of an extraordinary plant invasion.</title>
        <authorList>
            <person name="Bieker V.C."/>
            <person name="Martin M.D."/>
            <person name="Gilbert T."/>
            <person name="Hodgins K."/>
            <person name="Battlay P."/>
            <person name="Petersen B."/>
            <person name="Wilson J."/>
        </authorList>
    </citation>
    <scope>NUCLEOTIDE SEQUENCE</scope>
    <source>
        <strain evidence="2">AA19_3_7</strain>
        <tissue evidence="2">Leaf</tissue>
    </source>
</reference>